<evidence type="ECO:0008006" key="3">
    <source>
        <dbReference type="Google" id="ProtNLM"/>
    </source>
</evidence>
<proteinExistence type="predicted"/>
<comment type="caution">
    <text evidence="1">The sequence shown here is derived from an EMBL/GenBank/DDBJ whole genome shotgun (WGS) entry which is preliminary data.</text>
</comment>
<name>A0A6N8JKW5_9BACT</name>
<protein>
    <recommendedName>
        <fullName evidence="3">DUF3298 domain-containing protein</fullName>
    </recommendedName>
</protein>
<keyword evidence="2" id="KW-1185">Reference proteome</keyword>
<dbReference type="Proteomes" id="UP000468388">
    <property type="component" value="Unassembled WGS sequence"/>
</dbReference>
<dbReference type="Gene3D" id="3.30.565.40">
    <property type="entry name" value="Fervidobacterium nodosum Rt17-B1 like"/>
    <property type="match status" value="1"/>
</dbReference>
<dbReference type="OrthoDB" id="676206at2"/>
<dbReference type="PROSITE" id="PS51257">
    <property type="entry name" value="PROKAR_LIPOPROTEIN"/>
    <property type="match status" value="1"/>
</dbReference>
<sequence>MKYSLFLYLAILLSACHTKTIIAKKNQPVQADTTHTNNEEDSFDYNIMIKGDSALPKGFAVDSVSFQDSRLQITADLMYAYPPSLSAYKQLVARTIDTAFKEFKTSIEKSIKESTAETLSLSEDEYTQFSVEPLNFYQDDNIVSLRFIISMYTPGAAHAISELRSVNFDKRTSKLFKANDFFTFKTSEDSSLLIKIFNRRFDNLEENLAEGNPWKFYNISDIDFNLTGDTICFNFSDYALGQGPSMMNYKVSKKELVSIINPQYR</sequence>
<evidence type="ECO:0000313" key="1">
    <source>
        <dbReference type="EMBL" id="MVT45061.1"/>
    </source>
</evidence>
<gene>
    <name evidence="1" type="ORF">GO495_31025</name>
</gene>
<reference evidence="1 2" key="1">
    <citation type="submission" date="2019-12" db="EMBL/GenBank/DDBJ databases">
        <title>The draft genomic sequence of strain Chitinophaga oryziterrae JCM 16595.</title>
        <authorList>
            <person name="Zhang X."/>
        </authorList>
    </citation>
    <scope>NUCLEOTIDE SEQUENCE [LARGE SCALE GENOMIC DNA]</scope>
    <source>
        <strain evidence="1 2">JCM 16595</strain>
    </source>
</reference>
<organism evidence="1 2">
    <name type="scientific">Chitinophaga oryziterrae</name>
    <dbReference type="NCBI Taxonomy" id="1031224"/>
    <lineage>
        <taxon>Bacteria</taxon>
        <taxon>Pseudomonadati</taxon>
        <taxon>Bacteroidota</taxon>
        <taxon>Chitinophagia</taxon>
        <taxon>Chitinophagales</taxon>
        <taxon>Chitinophagaceae</taxon>
        <taxon>Chitinophaga</taxon>
    </lineage>
</organism>
<evidence type="ECO:0000313" key="2">
    <source>
        <dbReference type="Proteomes" id="UP000468388"/>
    </source>
</evidence>
<dbReference type="AlphaFoldDB" id="A0A6N8JKW5"/>
<dbReference type="RefSeq" id="WP_157303846.1">
    <property type="nucleotide sequence ID" value="NZ_BAAAZB010000018.1"/>
</dbReference>
<accession>A0A6N8JKW5</accession>
<dbReference type="EMBL" id="WRXO01000015">
    <property type="protein sequence ID" value="MVT45061.1"/>
    <property type="molecule type" value="Genomic_DNA"/>
</dbReference>